<dbReference type="Pfam" id="PF23156">
    <property type="entry name" value="DUF7054"/>
    <property type="match status" value="1"/>
</dbReference>
<dbReference type="Proteomes" id="UP000634136">
    <property type="component" value="Unassembled WGS sequence"/>
</dbReference>
<proteinExistence type="predicted"/>
<dbReference type="InterPro" id="IPR055482">
    <property type="entry name" value="DUF7054"/>
</dbReference>
<name>A0A834WM23_9FABA</name>
<reference evidence="3" key="1">
    <citation type="submission" date="2020-09" db="EMBL/GenBank/DDBJ databases">
        <title>Genome-Enabled Discovery of Anthraquinone Biosynthesis in Senna tora.</title>
        <authorList>
            <person name="Kang S.-H."/>
            <person name="Pandey R.P."/>
            <person name="Lee C.-M."/>
            <person name="Sim J.-S."/>
            <person name="Jeong J.-T."/>
            <person name="Choi B.-S."/>
            <person name="Jung M."/>
            <person name="Ginzburg D."/>
            <person name="Zhao K."/>
            <person name="Won S.Y."/>
            <person name="Oh T.-J."/>
            <person name="Yu Y."/>
            <person name="Kim N.-H."/>
            <person name="Lee O.R."/>
            <person name="Lee T.-H."/>
            <person name="Bashyal P."/>
            <person name="Kim T.-S."/>
            <person name="Lee W.-H."/>
            <person name="Kawkins C."/>
            <person name="Kim C.-K."/>
            <person name="Kim J.S."/>
            <person name="Ahn B.O."/>
            <person name="Rhee S.Y."/>
            <person name="Sohng J.K."/>
        </authorList>
    </citation>
    <scope>NUCLEOTIDE SEQUENCE</scope>
    <source>
        <tissue evidence="3">Leaf</tissue>
    </source>
</reference>
<sequence>MSCPSPGHRRKPPSPNSDHLQHSQLLRPAGPTPSLRLTKLLLKVTIHNSVGPVQVFMCPDDSVADLVKAALFIYHRDKRRPFLKATDPNRYALHYSPFCLDSLKWNERLRNLGSRNFFLCLKSSTTSSTCSEAANNITMDSAFPLMMFVHHLML</sequence>
<evidence type="ECO:0000259" key="2">
    <source>
        <dbReference type="Pfam" id="PF23156"/>
    </source>
</evidence>
<comment type="caution">
    <text evidence="3">The sequence shown here is derived from an EMBL/GenBank/DDBJ whole genome shotgun (WGS) entry which is preliminary data.</text>
</comment>
<evidence type="ECO:0000256" key="1">
    <source>
        <dbReference type="SAM" id="MobiDB-lite"/>
    </source>
</evidence>
<dbReference type="PANTHER" id="PTHR33270:SF7">
    <property type="entry name" value="SNRNP25 UBIQUITIN-LIKE DOMAIN-CONTAINING PROTEIN"/>
    <property type="match status" value="1"/>
</dbReference>
<dbReference type="InterPro" id="IPR040358">
    <property type="entry name" value="At4g22758-like"/>
</dbReference>
<feature type="region of interest" description="Disordered" evidence="1">
    <location>
        <begin position="1"/>
        <end position="31"/>
    </location>
</feature>
<keyword evidence="4" id="KW-1185">Reference proteome</keyword>
<protein>
    <recommendedName>
        <fullName evidence="2">DUF7054 domain-containing protein</fullName>
    </recommendedName>
</protein>
<evidence type="ECO:0000313" key="3">
    <source>
        <dbReference type="EMBL" id="KAF7828365.1"/>
    </source>
</evidence>
<dbReference type="EMBL" id="JAAIUW010000006">
    <property type="protein sequence ID" value="KAF7828365.1"/>
    <property type="molecule type" value="Genomic_DNA"/>
</dbReference>
<organism evidence="3 4">
    <name type="scientific">Senna tora</name>
    <dbReference type="NCBI Taxonomy" id="362788"/>
    <lineage>
        <taxon>Eukaryota</taxon>
        <taxon>Viridiplantae</taxon>
        <taxon>Streptophyta</taxon>
        <taxon>Embryophyta</taxon>
        <taxon>Tracheophyta</taxon>
        <taxon>Spermatophyta</taxon>
        <taxon>Magnoliopsida</taxon>
        <taxon>eudicotyledons</taxon>
        <taxon>Gunneridae</taxon>
        <taxon>Pentapetalae</taxon>
        <taxon>rosids</taxon>
        <taxon>fabids</taxon>
        <taxon>Fabales</taxon>
        <taxon>Fabaceae</taxon>
        <taxon>Caesalpinioideae</taxon>
        <taxon>Cassia clade</taxon>
        <taxon>Senna</taxon>
    </lineage>
</organism>
<accession>A0A834WM23</accession>
<dbReference type="PANTHER" id="PTHR33270">
    <property type="entry name" value="BNAC05G50380D PROTEIN"/>
    <property type="match status" value="1"/>
</dbReference>
<dbReference type="AlphaFoldDB" id="A0A834WM23"/>
<evidence type="ECO:0000313" key="4">
    <source>
        <dbReference type="Proteomes" id="UP000634136"/>
    </source>
</evidence>
<gene>
    <name evidence="3" type="ORF">G2W53_019529</name>
</gene>
<dbReference type="OrthoDB" id="651546at2759"/>
<feature type="domain" description="DUF7054" evidence="2">
    <location>
        <begin position="37"/>
        <end position="120"/>
    </location>
</feature>